<dbReference type="InterPro" id="IPR051448">
    <property type="entry name" value="CdaR-like_regulators"/>
</dbReference>
<dbReference type="EMBL" id="BAAAQN010000082">
    <property type="protein sequence ID" value="GAA2061357.1"/>
    <property type="molecule type" value="Genomic_DNA"/>
</dbReference>
<keyword evidence="4" id="KW-1185">Reference proteome</keyword>
<dbReference type="InterPro" id="IPR042070">
    <property type="entry name" value="PucR_C-HTH_sf"/>
</dbReference>
<dbReference type="Pfam" id="PF25906">
    <property type="entry name" value="PucR-like_N"/>
    <property type="match status" value="1"/>
</dbReference>
<reference evidence="3 4" key="1">
    <citation type="journal article" date="2019" name="Int. J. Syst. Evol. Microbiol.">
        <title>The Global Catalogue of Microorganisms (GCM) 10K type strain sequencing project: providing services to taxonomists for standard genome sequencing and annotation.</title>
        <authorList>
            <consortium name="The Broad Institute Genomics Platform"/>
            <consortium name="The Broad Institute Genome Sequencing Center for Infectious Disease"/>
            <person name="Wu L."/>
            <person name="Ma J."/>
        </authorList>
    </citation>
    <scope>NUCLEOTIDE SEQUENCE [LARGE SCALE GENOMIC DNA]</scope>
    <source>
        <strain evidence="3 4">JCM 16014</strain>
    </source>
</reference>
<dbReference type="Gene3D" id="1.10.10.2840">
    <property type="entry name" value="PucR C-terminal helix-turn-helix domain"/>
    <property type="match status" value="1"/>
</dbReference>
<dbReference type="InterPro" id="IPR058663">
    <property type="entry name" value="PucR-like_N"/>
</dbReference>
<dbReference type="PANTHER" id="PTHR33744">
    <property type="entry name" value="CARBOHYDRATE DIACID REGULATOR"/>
    <property type="match status" value="1"/>
</dbReference>
<dbReference type="InterPro" id="IPR025736">
    <property type="entry name" value="PucR_C-HTH_dom"/>
</dbReference>
<evidence type="ECO:0000259" key="2">
    <source>
        <dbReference type="Pfam" id="PF25906"/>
    </source>
</evidence>
<evidence type="ECO:0000313" key="4">
    <source>
        <dbReference type="Proteomes" id="UP001500751"/>
    </source>
</evidence>
<evidence type="ECO:0000259" key="1">
    <source>
        <dbReference type="Pfam" id="PF13556"/>
    </source>
</evidence>
<organism evidence="3 4">
    <name type="scientific">Catenulispora yoronensis</name>
    <dbReference type="NCBI Taxonomy" id="450799"/>
    <lineage>
        <taxon>Bacteria</taxon>
        <taxon>Bacillati</taxon>
        <taxon>Actinomycetota</taxon>
        <taxon>Actinomycetes</taxon>
        <taxon>Catenulisporales</taxon>
        <taxon>Catenulisporaceae</taxon>
        <taxon>Catenulispora</taxon>
    </lineage>
</organism>
<dbReference type="Proteomes" id="UP001500751">
    <property type="component" value="Unassembled WGS sequence"/>
</dbReference>
<feature type="domain" description="PucR C-terminal helix-turn-helix" evidence="1">
    <location>
        <begin position="344"/>
        <end position="400"/>
    </location>
</feature>
<accession>A0ABN2VFX3</accession>
<dbReference type="Pfam" id="PF13556">
    <property type="entry name" value="HTH_30"/>
    <property type="match status" value="1"/>
</dbReference>
<feature type="domain" description="PucR-like N-terminal" evidence="2">
    <location>
        <begin position="9"/>
        <end position="191"/>
    </location>
</feature>
<comment type="caution">
    <text evidence="3">The sequence shown here is derived from an EMBL/GenBank/DDBJ whole genome shotgun (WGS) entry which is preliminary data.</text>
</comment>
<name>A0ABN2VFX3_9ACTN</name>
<dbReference type="PANTHER" id="PTHR33744:SF1">
    <property type="entry name" value="DNA-BINDING TRANSCRIPTIONAL ACTIVATOR ADER"/>
    <property type="match status" value="1"/>
</dbReference>
<proteinExistence type="predicted"/>
<evidence type="ECO:0000313" key="3">
    <source>
        <dbReference type="EMBL" id="GAA2061357.1"/>
    </source>
</evidence>
<gene>
    <name evidence="3" type="ORF">GCM10009839_85500</name>
</gene>
<sequence length="408" mass="44021">MTVTPLAVAALPKGFAAGLRQENSSIAAEIIHQIRVQIPQFGRPLAGQFGHGIRMGVEAALADFVDQVTGADDGENRAKALAGARAVAAGEFADDRIRIYRHLGRGEFSEGRSLDALQAAYRLGARIAWRRYARVGARFHLRQDLMVQLAEAAFAFIDELSAESVRGYAEAIARQAGNEGFRRHRLLHLLVSGAAREVLADAATAAGWPLPRTVSCVALPGPAVAPPDLPDGVLADLDRTDAYLVVPAPAELLPDRRFRALLDAAGAVVGPEVPIESAADSLRWARAVRSRPAAPGTPFAEAVYCDAHLADLLLLADPVLVRLIADRRLAPLAGLTAKRRRRLEETLLAWIQSNRSAPEVAARLGVHPQTARQRLHHLQALFGPALADPAACFELEIALRERSFRPLY</sequence>
<protein>
    <submittedName>
        <fullName evidence="3">PucR family transcriptional regulator</fullName>
    </submittedName>
</protein>
<dbReference type="RefSeq" id="WP_344671474.1">
    <property type="nucleotide sequence ID" value="NZ_BAAAQN010000082.1"/>
</dbReference>